<evidence type="ECO:0000313" key="1">
    <source>
        <dbReference type="EMBL" id="CAD8055492.1"/>
    </source>
</evidence>
<dbReference type="Proteomes" id="UP000688137">
    <property type="component" value="Unassembled WGS sequence"/>
</dbReference>
<comment type="caution">
    <text evidence="1">The sequence shown here is derived from an EMBL/GenBank/DDBJ whole genome shotgun (WGS) entry which is preliminary data.</text>
</comment>
<proteinExistence type="predicted"/>
<protein>
    <submittedName>
        <fullName evidence="1">Uncharacterized protein</fullName>
    </submittedName>
</protein>
<name>A0A8S1KQK6_PARPR</name>
<dbReference type="AlphaFoldDB" id="A0A8S1KQK6"/>
<accession>A0A8S1KQK6</accession>
<sequence length="175" mass="21461">MKSVSWILKIFIYRTCAERVLLTKIQICLHQKRVFIRSYFNDSEKQIYITIAYLIKKATKIDIYRDINWLVKKQTQVLHRKSYQERMVDQCALFCFPQSFVFQITHHKSVKRTNLIRYYSISQRVKYINIQIKKISYFKTTFEQRIEKKIKQNKRSNSENIYIIHKKKQSMQINY</sequence>
<organism evidence="1 2">
    <name type="scientific">Paramecium primaurelia</name>
    <dbReference type="NCBI Taxonomy" id="5886"/>
    <lineage>
        <taxon>Eukaryota</taxon>
        <taxon>Sar</taxon>
        <taxon>Alveolata</taxon>
        <taxon>Ciliophora</taxon>
        <taxon>Intramacronucleata</taxon>
        <taxon>Oligohymenophorea</taxon>
        <taxon>Peniculida</taxon>
        <taxon>Parameciidae</taxon>
        <taxon>Paramecium</taxon>
    </lineage>
</organism>
<reference evidence="1" key="1">
    <citation type="submission" date="2021-01" db="EMBL/GenBank/DDBJ databases">
        <authorList>
            <consortium name="Genoscope - CEA"/>
            <person name="William W."/>
        </authorList>
    </citation>
    <scope>NUCLEOTIDE SEQUENCE</scope>
</reference>
<gene>
    <name evidence="1" type="ORF">PPRIM_AZ9-3.1.T0230207</name>
</gene>
<evidence type="ECO:0000313" key="2">
    <source>
        <dbReference type="Proteomes" id="UP000688137"/>
    </source>
</evidence>
<dbReference type="EMBL" id="CAJJDM010000021">
    <property type="protein sequence ID" value="CAD8055492.1"/>
    <property type="molecule type" value="Genomic_DNA"/>
</dbReference>
<keyword evidence="2" id="KW-1185">Reference proteome</keyword>